<evidence type="ECO:0000313" key="1">
    <source>
        <dbReference type="EMBL" id="PXX11385.1"/>
    </source>
</evidence>
<protein>
    <submittedName>
        <fullName evidence="1">Uncharacterized protein</fullName>
    </submittedName>
</protein>
<gene>
    <name evidence="1" type="ORF">C8E89_103474</name>
</gene>
<accession>A0A318HPI2</accession>
<reference evidence="2" key="1">
    <citation type="submission" date="2018-05" db="EMBL/GenBank/DDBJ databases">
        <authorList>
            <person name="Deangelis K."/>
            <person name="Huntemann M."/>
            <person name="Clum A."/>
            <person name="Pillay M."/>
            <person name="Palaniappan K."/>
            <person name="Varghese N."/>
            <person name="Mikhailova N."/>
            <person name="Stamatis D."/>
            <person name="Reddy T."/>
            <person name="Daum C."/>
            <person name="Shapiro N."/>
            <person name="Ivanova N."/>
            <person name="Kyrpides N."/>
            <person name="Woyke T."/>
        </authorList>
    </citation>
    <scope>NUCLEOTIDE SEQUENCE [LARGE SCALE GENOMIC DNA]</scope>
    <source>
        <strain evidence="2">GAS496</strain>
    </source>
</reference>
<organism evidence="1 2">
    <name type="scientific">Mycolicibacterium moriokaense</name>
    <dbReference type="NCBI Taxonomy" id="39691"/>
    <lineage>
        <taxon>Bacteria</taxon>
        <taxon>Bacillati</taxon>
        <taxon>Actinomycetota</taxon>
        <taxon>Actinomycetes</taxon>
        <taxon>Mycobacteriales</taxon>
        <taxon>Mycobacteriaceae</taxon>
        <taxon>Mycolicibacterium</taxon>
    </lineage>
</organism>
<keyword evidence="2" id="KW-1185">Reference proteome</keyword>
<sequence length="70" mass="7689">MTDPEQAAAEGALATEKLRRVLELFAPNATNVQIKTVHHHPGEIQIVDYRADLPNGSSVYAPYITFRGVV</sequence>
<evidence type="ECO:0000313" key="2">
    <source>
        <dbReference type="Proteomes" id="UP000247781"/>
    </source>
</evidence>
<dbReference type="RefSeq" id="WP_146220980.1">
    <property type="nucleotide sequence ID" value="NZ_QJJU01000003.1"/>
</dbReference>
<dbReference type="EMBL" id="QJJU01000003">
    <property type="protein sequence ID" value="PXX11385.1"/>
    <property type="molecule type" value="Genomic_DNA"/>
</dbReference>
<dbReference type="AlphaFoldDB" id="A0A318HPI2"/>
<dbReference type="Proteomes" id="UP000247781">
    <property type="component" value="Unassembled WGS sequence"/>
</dbReference>
<proteinExistence type="predicted"/>
<reference evidence="1 2" key="2">
    <citation type="submission" date="2018-06" db="EMBL/GenBank/DDBJ databases">
        <title>Sequencing of bacterial isolates from soil warming experiment in Harvard Forest, Massachusetts, USA.</title>
        <authorList>
            <person name="Deangelis K.PhD."/>
        </authorList>
    </citation>
    <scope>NUCLEOTIDE SEQUENCE [LARGE SCALE GENOMIC DNA]</scope>
    <source>
        <strain evidence="1 2">GAS496</strain>
    </source>
</reference>
<name>A0A318HPI2_9MYCO</name>
<comment type="caution">
    <text evidence="1">The sequence shown here is derived from an EMBL/GenBank/DDBJ whole genome shotgun (WGS) entry which is preliminary data.</text>
</comment>